<sequence length="497" mass="55382">MSQRDFFPSISKLAEQVDAADGSDAQNLAGEQDSIPLEEVESLCMRCEEQGVTRMMLTTIPFFGKVIVMSFRCEHCGGTNNEIQSAGQIRQEGVLYTVKLLNRGDLDRQIIRSEHCSIEIPEYELILPPSRGQLTTVEGLLRDVVIDLSTDQPLRRIQDEATYEKIQTIIDGLKVVIAEEEDDEAEDGAEAKPKVQRSDGEPINPAITIKLDDPSGNSFIEFHGKQMGSDPKWNLRTFQRTKQQDVAMGLAADEEAAESSLDPSQAPPDEGDGNEEIYEFPGVCSRCGRPLITRMKKVTIPYFKDTLIMSTNCESCGYRDNEIKSGAAISELGKKITLKVEDREDLSRDILKSETSGMTIPEIDLVLQPGTLGGRFTTLEGILDQVYEELSEKVFRSGDSTTGGVEERDSFEAFLKNLKEVKNAERPFTLILDDPLANSYIQNLYAPDPDPNMVIETYERTWDQNEELGLNDMKVESYDSSEETDTTSKAPSVPVET</sequence>
<dbReference type="EMBL" id="MU267611">
    <property type="protein sequence ID" value="KAH7914621.1"/>
    <property type="molecule type" value="Genomic_DNA"/>
</dbReference>
<evidence type="ECO:0000313" key="2">
    <source>
        <dbReference type="Proteomes" id="UP000790377"/>
    </source>
</evidence>
<comment type="caution">
    <text evidence="1">The sequence shown here is derived from an EMBL/GenBank/DDBJ whole genome shotgun (WGS) entry which is preliminary data.</text>
</comment>
<reference evidence="1" key="1">
    <citation type="journal article" date="2021" name="New Phytol.">
        <title>Evolutionary innovations through gain and loss of genes in the ectomycorrhizal Boletales.</title>
        <authorList>
            <person name="Wu G."/>
            <person name="Miyauchi S."/>
            <person name="Morin E."/>
            <person name="Kuo A."/>
            <person name="Drula E."/>
            <person name="Varga T."/>
            <person name="Kohler A."/>
            <person name="Feng B."/>
            <person name="Cao Y."/>
            <person name="Lipzen A."/>
            <person name="Daum C."/>
            <person name="Hundley H."/>
            <person name="Pangilinan J."/>
            <person name="Johnson J."/>
            <person name="Barry K."/>
            <person name="LaButti K."/>
            <person name="Ng V."/>
            <person name="Ahrendt S."/>
            <person name="Min B."/>
            <person name="Choi I.G."/>
            <person name="Park H."/>
            <person name="Plett J.M."/>
            <person name="Magnuson J."/>
            <person name="Spatafora J.W."/>
            <person name="Nagy L.G."/>
            <person name="Henrissat B."/>
            <person name="Grigoriev I.V."/>
            <person name="Yang Z.L."/>
            <person name="Xu J."/>
            <person name="Martin F.M."/>
        </authorList>
    </citation>
    <scope>NUCLEOTIDE SEQUENCE</scope>
    <source>
        <strain evidence="1">ATCC 28755</strain>
    </source>
</reference>
<accession>A0ACB8AML5</accession>
<proteinExistence type="predicted"/>
<organism evidence="1 2">
    <name type="scientific">Hygrophoropsis aurantiaca</name>
    <dbReference type="NCBI Taxonomy" id="72124"/>
    <lineage>
        <taxon>Eukaryota</taxon>
        <taxon>Fungi</taxon>
        <taxon>Dikarya</taxon>
        <taxon>Basidiomycota</taxon>
        <taxon>Agaricomycotina</taxon>
        <taxon>Agaricomycetes</taxon>
        <taxon>Agaricomycetidae</taxon>
        <taxon>Boletales</taxon>
        <taxon>Coniophorineae</taxon>
        <taxon>Hygrophoropsidaceae</taxon>
        <taxon>Hygrophoropsis</taxon>
    </lineage>
</organism>
<keyword evidence="2" id="KW-1185">Reference proteome</keyword>
<name>A0ACB8AML5_9AGAM</name>
<gene>
    <name evidence="1" type="ORF">BJ138DRAFT_1123386</name>
</gene>
<evidence type="ECO:0000313" key="1">
    <source>
        <dbReference type="EMBL" id="KAH7914621.1"/>
    </source>
</evidence>
<protein>
    <submittedName>
        <fullName evidence="1">Zf-ZPR1-domain-containing protein</fullName>
    </submittedName>
</protein>
<dbReference type="Proteomes" id="UP000790377">
    <property type="component" value="Unassembled WGS sequence"/>
</dbReference>